<dbReference type="RefSeq" id="WP_077283064.1">
    <property type="nucleotide sequence ID" value="NZ_CP016329.1"/>
</dbReference>
<gene>
    <name evidence="2" type="ORF">A9176_07755</name>
</gene>
<accession>A0ABN4WN74</accession>
<dbReference type="EMBL" id="CP016329">
    <property type="protein sequence ID" value="AQN80247.1"/>
    <property type="molecule type" value="Genomic_DNA"/>
</dbReference>
<proteinExistence type="predicted"/>
<keyword evidence="3" id="KW-1185">Reference proteome</keyword>
<evidence type="ECO:0000313" key="3">
    <source>
        <dbReference type="Proteomes" id="UP000188147"/>
    </source>
</evidence>
<dbReference type="PANTHER" id="PTHR34985">
    <property type="entry name" value="SLR0554 PROTEIN"/>
    <property type="match status" value="1"/>
</dbReference>
<dbReference type="InterPro" id="IPR007936">
    <property type="entry name" value="VapE-like_dom"/>
</dbReference>
<evidence type="ECO:0000313" key="2">
    <source>
        <dbReference type="EMBL" id="AQN80247.1"/>
    </source>
</evidence>
<reference evidence="2 3" key="1">
    <citation type="submission" date="2016-06" db="EMBL/GenBank/DDBJ databases">
        <authorList>
            <person name="Kim H.J."/>
        </authorList>
    </citation>
    <scope>NUCLEOTIDE SEQUENCE [LARGE SCALE GENOMIC DNA]</scope>
    <source>
        <strain evidence="2 3">KFRI01</strain>
    </source>
</reference>
<dbReference type="SUPFAM" id="SSF52540">
    <property type="entry name" value="P-loop containing nucleoside triphosphate hydrolases"/>
    <property type="match status" value="1"/>
</dbReference>
<dbReference type="Pfam" id="PF05272">
    <property type="entry name" value="VapE-like_dom"/>
    <property type="match status" value="1"/>
</dbReference>
<organism evidence="2 3">
    <name type="scientific">Leuconostoc garlicum</name>
    <dbReference type="NCBI Taxonomy" id="255248"/>
    <lineage>
        <taxon>Bacteria</taxon>
        <taxon>Bacillati</taxon>
        <taxon>Bacillota</taxon>
        <taxon>Bacilli</taxon>
        <taxon>Lactobacillales</taxon>
        <taxon>Lactobacillaceae</taxon>
        <taxon>Leuconostoc</taxon>
    </lineage>
</organism>
<dbReference type="PANTHER" id="PTHR34985:SF1">
    <property type="entry name" value="SLR0554 PROTEIN"/>
    <property type="match status" value="1"/>
</dbReference>
<protein>
    <submittedName>
        <fullName evidence="2">Virulence protein E</fullName>
    </submittedName>
</protein>
<feature type="domain" description="Virulence-associated protein E-like" evidence="1">
    <location>
        <begin position="128"/>
        <end position="342"/>
    </location>
</feature>
<sequence length="413" mass="48099">MSEIYKKIERIEPDWYSEFIRNKNGDIKEKVMTNVTLILQNDPLFKNLFKFNAFAEEKEMSKDLRVSGGVIQKGAMHDVDALFLIAYIERTYHFAVTEQLMYSSVTMVSQLEDNCYNPTTNYFDYAEEHWDGIERASTFLVEFLGAPKTDITTLITNIFFIGAVAKAYNPMTKFDFSLDIVGDQGTGKTTLLKKLGREFYVDTIQDFKNKDEYIKMQRALIVHDDEMQATNASGFDVLKKFLSTEILEYRAPFGRNSVRHARHFVVARTSNQVDYLKDKTGNRRFLPILSSREKQVKHPYTDLTDELVLQFWGEMVHKYKTIGIQYPTIEESEALEKYRENFVYVDEIENQINIFLDNTDLEWVASSDIADKALGGVDLVKNQSISRKINNIMNNKPDWRKGRKGNGRVWWRK</sequence>
<name>A0ABN4WN74_9LACO</name>
<dbReference type="Proteomes" id="UP000188147">
    <property type="component" value="Chromosome"/>
</dbReference>
<evidence type="ECO:0000259" key="1">
    <source>
        <dbReference type="Pfam" id="PF05272"/>
    </source>
</evidence>
<dbReference type="InterPro" id="IPR027417">
    <property type="entry name" value="P-loop_NTPase"/>
</dbReference>